<dbReference type="SUPFAM" id="SSF51445">
    <property type="entry name" value="(Trans)glycosidases"/>
    <property type="match status" value="1"/>
</dbReference>
<dbReference type="Pfam" id="PF01229">
    <property type="entry name" value="Glyco_hydro_39"/>
    <property type="match status" value="1"/>
</dbReference>
<dbReference type="InterPro" id="IPR051923">
    <property type="entry name" value="Glycosyl_Hydrolase_39"/>
</dbReference>
<dbReference type="EMBL" id="JABAEW010000009">
    <property type="protein sequence ID" value="NMD86188.1"/>
    <property type="molecule type" value="Genomic_DNA"/>
</dbReference>
<name>A0A848ASS2_9BACT</name>
<protein>
    <recommendedName>
        <fullName evidence="4">Glycosyl hydrolases family 39 N-terminal catalytic domain-containing protein</fullName>
    </recommendedName>
</protein>
<dbReference type="PANTHER" id="PTHR12631">
    <property type="entry name" value="ALPHA-L-IDURONIDASE"/>
    <property type="match status" value="1"/>
</dbReference>
<organism evidence="5 6">
    <name type="scientific">Victivallis vadensis</name>
    <dbReference type="NCBI Taxonomy" id="172901"/>
    <lineage>
        <taxon>Bacteria</taxon>
        <taxon>Pseudomonadati</taxon>
        <taxon>Lentisphaerota</taxon>
        <taxon>Lentisphaeria</taxon>
        <taxon>Victivallales</taxon>
        <taxon>Victivallaceae</taxon>
        <taxon>Victivallis</taxon>
    </lineage>
</organism>
<proteinExistence type="inferred from homology"/>
<comment type="similarity">
    <text evidence="1">Belongs to the glycosyl hydrolase 39 family.</text>
</comment>
<evidence type="ECO:0000313" key="5">
    <source>
        <dbReference type="EMBL" id="NMD86188.1"/>
    </source>
</evidence>
<evidence type="ECO:0000256" key="3">
    <source>
        <dbReference type="ARBA" id="ARBA00023295"/>
    </source>
</evidence>
<feature type="domain" description="Glycosyl hydrolases family 39 N-terminal catalytic" evidence="4">
    <location>
        <begin position="109"/>
        <end position="216"/>
    </location>
</feature>
<dbReference type="GO" id="GO:0004553">
    <property type="term" value="F:hydrolase activity, hydrolyzing O-glycosyl compounds"/>
    <property type="evidence" value="ECO:0007669"/>
    <property type="project" value="TreeGrafter"/>
</dbReference>
<evidence type="ECO:0000256" key="2">
    <source>
        <dbReference type="ARBA" id="ARBA00022801"/>
    </source>
</evidence>
<dbReference type="InterPro" id="IPR017853">
    <property type="entry name" value="GH"/>
</dbReference>
<evidence type="ECO:0000256" key="1">
    <source>
        <dbReference type="ARBA" id="ARBA00008875"/>
    </source>
</evidence>
<dbReference type="AlphaFoldDB" id="A0A848ASS2"/>
<reference evidence="5 6" key="1">
    <citation type="submission" date="2020-04" db="EMBL/GenBank/DDBJ databases">
        <authorList>
            <person name="Hitch T.C.A."/>
            <person name="Wylensek D."/>
            <person name="Clavel T."/>
        </authorList>
    </citation>
    <scope>NUCLEOTIDE SEQUENCE [LARGE SCALE GENOMIC DNA]</scope>
    <source>
        <strain evidence="5 6">COR2-253-APC-1A</strain>
    </source>
</reference>
<evidence type="ECO:0000313" key="6">
    <source>
        <dbReference type="Proteomes" id="UP000576225"/>
    </source>
</evidence>
<comment type="caution">
    <text evidence="5">The sequence shown here is derived from an EMBL/GenBank/DDBJ whole genome shotgun (WGS) entry which is preliminary data.</text>
</comment>
<dbReference type="RefSeq" id="WP_168962005.1">
    <property type="nucleotide sequence ID" value="NZ_JABAEW010000009.1"/>
</dbReference>
<dbReference type="Gene3D" id="3.20.20.80">
    <property type="entry name" value="Glycosidases"/>
    <property type="match status" value="2"/>
</dbReference>
<dbReference type="Proteomes" id="UP000576225">
    <property type="component" value="Unassembled WGS sequence"/>
</dbReference>
<sequence length="621" mass="70621">MVCRKNLLVAIVFVGLVCSTFSSRVFSAEVPQKLDHAYGLGVHHSSVDHDALEPALRLLQENGITWIRGDFYRNVCNPVDGKWDFSIPDASVKLSRDYSIKILPILSEVEMSESVFHHMDAWKEYVRRIVSRYADQIDYWEIWNEPNLDHFWKDPDPGRYLQLFRETAAIIRECAPNAKIVLGGLNGIPLGYLEECLKLGLAEEVDILNIHPYEWNSAPEVFHHSYQAMWKLLKKYQWGDRPVWVTETGWSTAFRKPFFPEIVIPAVRSLGIEPENITLAVVVDGKRQFAGGSTMELPGFKAKKFITLDQIDHLKVREFPVLLPCSGEVFPSKFIPALRRYLKRGGTVLLPAGLPFYFDHQIGTAGAAQRIQVADRFIKELHLDWETAWSRPGVPKQEKKQEPAPDFDGLFTPPFLPAGRFLTDRNLQGNDRMIPLVQAEANGYRSCVAAIYRYDSDLKGNAIVCTVLASSETVSPEVQAEYLPRTFLISFADGIDKVFWYNLRAHEWDAEALEAHFGITHKDLSPKPAWFALKTLIELCPDGSTVPKLSNSSGIWTAVWNRPDGSWVRALWSPLGITRYRLDDPYPVEIRDHLGNILRPKNRTLELTGGPIYLVGNEHRK</sequence>
<gene>
    <name evidence="5" type="ORF">HF882_06275</name>
</gene>
<dbReference type="PANTHER" id="PTHR12631:SF10">
    <property type="entry name" value="BETA-XYLOSIDASE-LIKE PROTEIN-RELATED"/>
    <property type="match status" value="1"/>
</dbReference>
<keyword evidence="3" id="KW-0326">Glycosidase</keyword>
<dbReference type="InterPro" id="IPR049166">
    <property type="entry name" value="GH39_cat"/>
</dbReference>
<accession>A0A848ASS2</accession>
<keyword evidence="2" id="KW-0378">Hydrolase</keyword>
<evidence type="ECO:0000259" key="4">
    <source>
        <dbReference type="Pfam" id="PF01229"/>
    </source>
</evidence>